<name>A0ACC5YVE7_9TELE</name>
<evidence type="ECO:0000313" key="1">
    <source>
        <dbReference type="EMBL" id="MCJ8739634.1"/>
    </source>
</evidence>
<organism evidence="1 2">
    <name type="scientific">Pangasius djambal</name>
    <dbReference type="NCBI Taxonomy" id="1691987"/>
    <lineage>
        <taxon>Eukaryota</taxon>
        <taxon>Metazoa</taxon>
        <taxon>Chordata</taxon>
        <taxon>Craniata</taxon>
        <taxon>Vertebrata</taxon>
        <taxon>Euteleostomi</taxon>
        <taxon>Actinopterygii</taxon>
        <taxon>Neopterygii</taxon>
        <taxon>Teleostei</taxon>
        <taxon>Ostariophysi</taxon>
        <taxon>Siluriformes</taxon>
        <taxon>Pangasiidae</taxon>
        <taxon>Pangasius</taxon>
    </lineage>
</organism>
<accession>A0ACC5YVE7</accession>
<keyword evidence="2" id="KW-1185">Reference proteome</keyword>
<proteinExistence type="predicted"/>
<sequence>MIPFMRLVQGPPQSLFPVWQCGSSSDGLVTLGCVTRDLASADGLVFKWADEKGSALTDVVQYPAVRANGGFTSVSQVRVKASDWTQSKRFTCRVENAKGYKETLLQKPVAPELPASLLLTTPTQTEIDNGTATLICLATQFSPKTHTFKWTRGNADLKNKVKQTILSPDKDAYTAVSILEMTASEWTGSSSPVKCEFHQNKWTAAKEASYVSSDLKQPQVRIIPPSDRDMLINRTGQLECRAEGQVGFKGIKWFIGGKEISSLPENAVSTETSVTLATRISFDEWSDGTKFTCEVEHSAFALQYETVDYQRGNGKKECPKVYLLAPPESSGESVTLTCYVKDFYPKEVAVSWLVNDEQVDDVGDYKQNTTSVIERDNLFSVYSQLIVKSDEWKSGAVFSCRVYHESIEDPVRLISRSITITSNPSTLVNLSLNVPQTCHTF</sequence>
<protein>
    <submittedName>
        <fullName evidence="1">Uncharacterized protein</fullName>
    </submittedName>
</protein>
<gene>
    <name evidence="1" type="ORF">PDJAM_G00049410</name>
</gene>
<evidence type="ECO:0000313" key="2">
    <source>
        <dbReference type="Proteomes" id="UP000830395"/>
    </source>
</evidence>
<dbReference type="Proteomes" id="UP000830395">
    <property type="component" value="Chromosome 13"/>
</dbReference>
<comment type="caution">
    <text evidence="1">The sequence shown here is derived from an EMBL/GenBank/DDBJ whole genome shotgun (WGS) entry which is preliminary data.</text>
</comment>
<reference evidence="1" key="1">
    <citation type="submission" date="2020-02" db="EMBL/GenBank/DDBJ databases">
        <title>Genome sequencing of the panga catfish, Pangasius djambal.</title>
        <authorList>
            <person name="Wen M."/>
            <person name="Zahm M."/>
            <person name="Roques C."/>
            <person name="Cabau C."/>
            <person name="Klopp C."/>
            <person name="Donnadieu C."/>
            <person name="Jouanno E."/>
            <person name="Avarre J.-C."/>
            <person name="Campet M."/>
            <person name="Ha T."/>
            <person name="Dugue R."/>
            <person name="Lampietro C."/>
            <person name="Louis A."/>
            <person name="Herpin A."/>
            <person name="Echchiki A."/>
            <person name="Berthelot C."/>
            <person name="Parey E."/>
            <person name="Roest-Crollius H."/>
            <person name="Braasch I."/>
            <person name="Postlethwait J.H."/>
            <person name="Bobe J."/>
            <person name="Montfort J."/>
            <person name="Bouchez O."/>
            <person name="Begum T."/>
            <person name="Schartl M."/>
            <person name="Gustiano R."/>
            <person name="Guiguen Y."/>
        </authorList>
    </citation>
    <scope>NUCLEOTIDE SEQUENCE</scope>
    <source>
        <strain evidence="1">Pdj_M5554</strain>
    </source>
</reference>
<dbReference type="EMBL" id="CM040987">
    <property type="protein sequence ID" value="MCJ8739634.1"/>
    <property type="molecule type" value="Genomic_DNA"/>
</dbReference>